<dbReference type="InterPro" id="IPR035911">
    <property type="entry name" value="MurE/MurF_N"/>
</dbReference>
<dbReference type="PANTHER" id="PTHR43024">
    <property type="entry name" value="UDP-N-ACETYLMURAMOYL-TRIPEPTIDE--D-ALANYL-D-ALANINE LIGASE"/>
    <property type="match status" value="1"/>
</dbReference>
<dbReference type="SUPFAM" id="SSF63418">
    <property type="entry name" value="MurE/MurF N-terminal domain"/>
    <property type="match status" value="1"/>
</dbReference>
<evidence type="ECO:0000313" key="6">
    <source>
        <dbReference type="EMBL" id="ADI21258.1"/>
    </source>
</evidence>
<dbReference type="GO" id="GO:0016881">
    <property type="term" value="F:acid-amino acid ligase activity"/>
    <property type="evidence" value="ECO:0007669"/>
    <property type="project" value="InterPro"/>
</dbReference>
<proteinExistence type="predicted"/>
<evidence type="ECO:0000256" key="1">
    <source>
        <dbReference type="ARBA" id="ARBA00022598"/>
    </source>
</evidence>
<dbReference type="InterPro" id="IPR036615">
    <property type="entry name" value="Mur_ligase_C_dom_sf"/>
</dbReference>
<evidence type="ECO:0000259" key="4">
    <source>
        <dbReference type="Pfam" id="PF02875"/>
    </source>
</evidence>
<evidence type="ECO:0000259" key="5">
    <source>
        <dbReference type="Pfam" id="PF08245"/>
    </source>
</evidence>
<protein>
    <submittedName>
        <fullName evidence="6">UDP-N-acetylmuramyl pentapeptide synthase</fullName>
    </submittedName>
</protein>
<evidence type="ECO:0000256" key="2">
    <source>
        <dbReference type="ARBA" id="ARBA00022741"/>
    </source>
</evidence>
<reference evidence="6" key="1">
    <citation type="submission" date="2010-01" db="EMBL/GenBank/DDBJ databases">
        <title>Genome fragments of uncultured bacteria from the North Pacific subtropical Gyre.</title>
        <authorList>
            <person name="Pham V.D."/>
            <person name="Delong E.F."/>
        </authorList>
    </citation>
    <scope>NUCLEOTIDE SEQUENCE</scope>
</reference>
<dbReference type="Pfam" id="PF02875">
    <property type="entry name" value="Mur_ligase_C"/>
    <property type="match status" value="1"/>
</dbReference>
<dbReference type="Gene3D" id="3.40.1390.10">
    <property type="entry name" value="MurE/MurF, N-terminal domain"/>
    <property type="match status" value="1"/>
</dbReference>
<feature type="domain" description="Mur ligase central" evidence="5">
    <location>
        <begin position="106"/>
        <end position="221"/>
    </location>
</feature>
<evidence type="ECO:0000256" key="3">
    <source>
        <dbReference type="ARBA" id="ARBA00022840"/>
    </source>
</evidence>
<dbReference type="InterPro" id="IPR004101">
    <property type="entry name" value="Mur_ligase_C"/>
</dbReference>
<dbReference type="SUPFAM" id="SSF53244">
    <property type="entry name" value="MurD-like peptide ligases, peptide-binding domain"/>
    <property type="match status" value="1"/>
</dbReference>
<dbReference type="AlphaFoldDB" id="E7C1D4"/>
<organism evidence="6">
    <name type="scientific">uncultured myxobacterium HF0010_08B07</name>
    <dbReference type="NCBI Taxonomy" id="723553"/>
    <lineage>
        <taxon>Bacteria</taxon>
        <taxon>Pseudomonadati</taxon>
        <taxon>Myxococcota</taxon>
        <taxon>Myxococcia</taxon>
        <taxon>Myxococcales</taxon>
        <taxon>environmental samples</taxon>
    </lineage>
</organism>
<dbReference type="Gene3D" id="3.40.1190.10">
    <property type="entry name" value="Mur-like, catalytic domain"/>
    <property type="match status" value="1"/>
</dbReference>
<dbReference type="PANTHER" id="PTHR43024:SF1">
    <property type="entry name" value="UDP-N-ACETYLMURAMOYL-TRIPEPTIDE--D-ALANYL-D-ALANINE LIGASE"/>
    <property type="match status" value="1"/>
</dbReference>
<keyword evidence="3" id="KW-0067">ATP-binding</keyword>
<keyword evidence="2" id="KW-0547">Nucleotide-binding</keyword>
<dbReference type="InterPro" id="IPR051046">
    <property type="entry name" value="MurCDEF_CellWall_CoF430Synth"/>
</dbReference>
<dbReference type="InterPro" id="IPR036565">
    <property type="entry name" value="Mur-like_cat_sf"/>
</dbReference>
<dbReference type="SUPFAM" id="SSF53623">
    <property type="entry name" value="MurD-like peptide ligases, catalytic domain"/>
    <property type="match status" value="1"/>
</dbReference>
<dbReference type="EMBL" id="GU567949">
    <property type="protein sequence ID" value="ADI21258.1"/>
    <property type="molecule type" value="Genomic_DNA"/>
</dbReference>
<dbReference type="Gene3D" id="3.90.190.20">
    <property type="entry name" value="Mur ligase, C-terminal domain"/>
    <property type="match status" value="1"/>
</dbReference>
<dbReference type="InterPro" id="IPR013221">
    <property type="entry name" value="Mur_ligase_cen"/>
</dbReference>
<dbReference type="Pfam" id="PF08245">
    <property type="entry name" value="Mur_ligase_M"/>
    <property type="match status" value="1"/>
</dbReference>
<feature type="domain" description="Mur ligase C-terminal" evidence="4">
    <location>
        <begin position="256"/>
        <end position="371"/>
    </location>
</feature>
<name>E7C1D4_9BACT</name>
<accession>E7C1D4</accession>
<dbReference type="GO" id="GO:0005524">
    <property type="term" value="F:ATP binding"/>
    <property type="evidence" value="ECO:0007669"/>
    <property type="project" value="UniProtKB-KW"/>
</dbReference>
<sequence length="385" mass="43702">MYSLNENKSLRELSQILGFENVQTDANIERIVFDSRIARKGDLFIPLKGKNYDAEIYVEEVLKKGASVITKQKIFGSSIVVDDVYSSLLDICANKLIKNKGKVIFITGSYGKTTIKDMLKSLLGDKCHASKDNENNEFGIPFTILSMPKNTEYLVVECGARNIGDFDLISEKLYCDVFILTAIASNHLSTFKNIENISKTKLKLKECLKDKDNFVDGREIKNKNIFEKNKGIIQRTLTLLSIDKDLKEFIFTPTAGRGNVIKLHGSEIIDQTYNAHPDTVIATAMEEDSNNTILVLGDMAELGEDENKKHENVLNHLADFQIFLTGKIFKEVSKKIFNKNLNFFENKQDFPKNYLIKQLKAGKKVYFKGSRSSKMETYLELLIND</sequence>
<keyword evidence="1" id="KW-0436">Ligase</keyword>